<name>A0A382JJE4_9ZZZZ</name>
<dbReference type="EMBL" id="UINC01074273">
    <property type="protein sequence ID" value="SVC11293.1"/>
    <property type="molecule type" value="Genomic_DNA"/>
</dbReference>
<feature type="non-terminal residue" evidence="1">
    <location>
        <position position="221"/>
    </location>
</feature>
<dbReference type="InterPro" id="IPR010869">
    <property type="entry name" value="DUF1501"/>
</dbReference>
<proteinExistence type="predicted"/>
<reference evidence="1" key="1">
    <citation type="submission" date="2018-05" db="EMBL/GenBank/DDBJ databases">
        <authorList>
            <person name="Lanie J.A."/>
            <person name="Ng W.-L."/>
            <person name="Kazmierczak K.M."/>
            <person name="Andrzejewski T.M."/>
            <person name="Davidsen T.M."/>
            <person name="Wayne K.J."/>
            <person name="Tettelin H."/>
            <person name="Glass J.I."/>
            <person name="Rusch D."/>
            <person name="Podicherti R."/>
            <person name="Tsui H.-C.T."/>
            <person name="Winkler M.E."/>
        </authorList>
    </citation>
    <scope>NUCLEOTIDE SEQUENCE</scope>
</reference>
<sequence length="221" mass="23936">MISIPGQLGKDFCDSHLKMSRRDVLRVGGSSMLGLTLGSMLQLQAESKAGHAGGPGWGKAKSVILLYLQGGPSHLDLWDPKPEAPDNVRSIFKPIPTKIPGVNFTELLPKLAQVNDKFTMMRSVSYTPKGLFNHTAAIYQMMTGYTTDKVSPSGQLEPPSPKDFPNFGANIIRFKPPTEPMLPFVMLPRPLQESGVVGKGGTAGFLGKAYDPYYLYPPGGD</sequence>
<accession>A0A382JJE4</accession>
<dbReference type="Pfam" id="PF07394">
    <property type="entry name" value="DUF1501"/>
    <property type="match status" value="1"/>
</dbReference>
<dbReference type="AlphaFoldDB" id="A0A382JJE4"/>
<gene>
    <name evidence="1" type="ORF">METZ01_LOCUS264147</name>
</gene>
<evidence type="ECO:0000313" key="1">
    <source>
        <dbReference type="EMBL" id="SVC11293.1"/>
    </source>
</evidence>
<protein>
    <recommendedName>
        <fullName evidence="2">DUF1501 domain-containing protein</fullName>
    </recommendedName>
</protein>
<organism evidence="1">
    <name type="scientific">marine metagenome</name>
    <dbReference type="NCBI Taxonomy" id="408172"/>
    <lineage>
        <taxon>unclassified sequences</taxon>
        <taxon>metagenomes</taxon>
        <taxon>ecological metagenomes</taxon>
    </lineage>
</organism>
<evidence type="ECO:0008006" key="2">
    <source>
        <dbReference type="Google" id="ProtNLM"/>
    </source>
</evidence>